<feature type="transmembrane region" description="Helical" evidence="10">
    <location>
        <begin position="195"/>
        <end position="217"/>
    </location>
</feature>
<dbReference type="InterPro" id="IPR046342">
    <property type="entry name" value="CBS_dom_sf"/>
</dbReference>
<dbReference type="InterPro" id="IPR014743">
    <property type="entry name" value="Cl-channel_core"/>
</dbReference>
<feature type="transmembrane region" description="Helical" evidence="10">
    <location>
        <begin position="21"/>
        <end position="44"/>
    </location>
</feature>
<dbReference type="AlphaFoldDB" id="A0A3B1CXT5"/>
<feature type="transmembrane region" description="Helical" evidence="10">
    <location>
        <begin position="311"/>
        <end position="331"/>
    </location>
</feature>
<dbReference type="GO" id="GO:0034707">
    <property type="term" value="C:chloride channel complex"/>
    <property type="evidence" value="ECO:0007669"/>
    <property type="project" value="UniProtKB-KW"/>
</dbReference>
<sequence>MSLKKEQLREVVRDFLMKDHNLLVLAGVIGFLAGVASTVFRRMIHLVDMLFSEQGLSLIGISPALFPFILPLMPMIGGAIVGVICHFFPNAVKENGVHRVMHSVAMKGGKIRGRTMLTCATTSALTIGSGGSAGREGPTVQIGSAVGSSIGNFFHLSTERVQVLVGCGAAAGIAASFNAPLAGVLFSLEVILGNFTIHTFSPIVIASVIGTVTGRALEGNEVTFQLPFHQLVHYSEIIYYLILGLLCAIVARGFTLFYFYIKKVFAQDINIPKIIKPALGGLLVGILSLRLPEVLGNGYDAMQLALTGNMFWGLALGLVFVKILSTSLTLGSGGLGGIFAPSLFMGAMVGAVFGTGVHWVLPEMSASPETYAVVGMGAVAAAVMQAPLTIILMLFELTNDYTLILPIMVACIVSAYSYKGLAKHSIYVQYLLNDGINIKHGREVSVLDGIKVKAVMNQVVTTIPEEMPFRKIIESISYSKNFYFPVVNSEGDMTSIISFNDIREMMFEEGIGDLIVAGELSTKKVLFLNTENNLNEAMELFARLDVDQLPVVAGEDSRKVIGMLNRGDMISAYNREVLVSEFDR</sequence>
<evidence type="ECO:0000256" key="6">
    <source>
        <dbReference type="ARBA" id="ARBA00023136"/>
    </source>
</evidence>
<dbReference type="PANTHER" id="PTHR43427:SF6">
    <property type="entry name" value="CHLORIDE CHANNEL PROTEIN CLC-E"/>
    <property type="match status" value="1"/>
</dbReference>
<feature type="transmembrane region" description="Helical" evidence="10">
    <location>
        <begin position="373"/>
        <end position="394"/>
    </location>
</feature>
<dbReference type="Gene3D" id="3.10.580.10">
    <property type="entry name" value="CBS-domain"/>
    <property type="match status" value="1"/>
</dbReference>
<dbReference type="PANTHER" id="PTHR43427">
    <property type="entry name" value="CHLORIDE CHANNEL PROTEIN CLC-E"/>
    <property type="match status" value="1"/>
</dbReference>
<keyword evidence="9" id="KW-0407">Ion channel</keyword>
<evidence type="ECO:0000256" key="3">
    <source>
        <dbReference type="ARBA" id="ARBA00022692"/>
    </source>
</evidence>
<dbReference type="InterPro" id="IPR000644">
    <property type="entry name" value="CBS_dom"/>
</dbReference>
<dbReference type="Gene3D" id="1.10.3080.10">
    <property type="entry name" value="Clc chloride channel"/>
    <property type="match status" value="1"/>
</dbReference>
<evidence type="ECO:0000256" key="4">
    <source>
        <dbReference type="ARBA" id="ARBA00022989"/>
    </source>
</evidence>
<keyword evidence="2" id="KW-0813">Transport</keyword>
<dbReference type="SUPFAM" id="SSF54631">
    <property type="entry name" value="CBS-domain pair"/>
    <property type="match status" value="1"/>
</dbReference>
<dbReference type="EMBL" id="UOGG01000065">
    <property type="protein sequence ID" value="VAX28708.1"/>
    <property type="molecule type" value="Genomic_DNA"/>
</dbReference>
<evidence type="ECO:0000256" key="2">
    <source>
        <dbReference type="ARBA" id="ARBA00022448"/>
    </source>
</evidence>
<dbReference type="GO" id="GO:0005254">
    <property type="term" value="F:chloride channel activity"/>
    <property type="evidence" value="ECO:0007669"/>
    <property type="project" value="UniProtKB-KW"/>
</dbReference>
<keyword evidence="8" id="KW-0868">Chloride</keyword>
<feature type="transmembrane region" description="Helical" evidence="10">
    <location>
        <begin position="237"/>
        <end position="261"/>
    </location>
</feature>
<feature type="transmembrane region" description="Helical" evidence="10">
    <location>
        <begin position="64"/>
        <end position="89"/>
    </location>
</feature>
<keyword evidence="7" id="KW-0869">Chloride channel</keyword>
<dbReference type="SUPFAM" id="SSF81340">
    <property type="entry name" value="Clc chloride channel"/>
    <property type="match status" value="1"/>
</dbReference>
<dbReference type="InterPro" id="IPR050368">
    <property type="entry name" value="ClC-type_chloride_channel"/>
</dbReference>
<name>A0A3B1CXT5_9ZZZZ</name>
<evidence type="ECO:0000256" key="10">
    <source>
        <dbReference type="SAM" id="Phobius"/>
    </source>
</evidence>
<evidence type="ECO:0000256" key="9">
    <source>
        <dbReference type="ARBA" id="ARBA00023303"/>
    </source>
</evidence>
<feature type="transmembrane region" description="Helical" evidence="10">
    <location>
        <begin position="338"/>
        <end position="361"/>
    </location>
</feature>
<evidence type="ECO:0000256" key="1">
    <source>
        <dbReference type="ARBA" id="ARBA00004141"/>
    </source>
</evidence>
<keyword evidence="6 10" id="KW-0472">Membrane</keyword>
<dbReference type="PRINTS" id="PR00762">
    <property type="entry name" value="CLCHANNEL"/>
</dbReference>
<comment type="subcellular location">
    <subcellularLocation>
        <location evidence="1">Membrane</location>
        <topology evidence="1">Multi-pass membrane protein</topology>
    </subcellularLocation>
</comment>
<keyword evidence="4 10" id="KW-1133">Transmembrane helix</keyword>
<reference evidence="12" key="1">
    <citation type="submission" date="2018-06" db="EMBL/GenBank/DDBJ databases">
        <authorList>
            <person name="Zhirakovskaya E."/>
        </authorList>
    </citation>
    <scope>NUCLEOTIDE SEQUENCE</scope>
</reference>
<feature type="transmembrane region" description="Helical" evidence="10">
    <location>
        <begin position="401"/>
        <end position="418"/>
    </location>
</feature>
<proteinExistence type="predicted"/>
<dbReference type="Pfam" id="PF00571">
    <property type="entry name" value="CBS"/>
    <property type="match status" value="2"/>
</dbReference>
<organism evidence="12">
    <name type="scientific">hydrothermal vent metagenome</name>
    <dbReference type="NCBI Taxonomy" id="652676"/>
    <lineage>
        <taxon>unclassified sequences</taxon>
        <taxon>metagenomes</taxon>
        <taxon>ecological metagenomes</taxon>
    </lineage>
</organism>
<feature type="domain" description="CBS" evidence="11">
    <location>
        <begin position="456"/>
        <end position="514"/>
    </location>
</feature>
<keyword evidence="3 10" id="KW-0812">Transmembrane</keyword>
<dbReference type="PROSITE" id="PS51371">
    <property type="entry name" value="CBS"/>
    <property type="match status" value="2"/>
</dbReference>
<feature type="domain" description="CBS" evidence="11">
    <location>
        <begin position="521"/>
        <end position="581"/>
    </location>
</feature>
<keyword evidence="5" id="KW-0406">Ion transport</keyword>
<evidence type="ECO:0000259" key="11">
    <source>
        <dbReference type="PROSITE" id="PS51371"/>
    </source>
</evidence>
<dbReference type="CDD" id="cd00400">
    <property type="entry name" value="Voltage_gated_ClC"/>
    <property type="match status" value="1"/>
</dbReference>
<dbReference type="Pfam" id="PF00654">
    <property type="entry name" value="Voltage_CLC"/>
    <property type="match status" value="1"/>
</dbReference>
<evidence type="ECO:0000256" key="5">
    <source>
        <dbReference type="ARBA" id="ARBA00023065"/>
    </source>
</evidence>
<evidence type="ECO:0000256" key="8">
    <source>
        <dbReference type="ARBA" id="ARBA00023214"/>
    </source>
</evidence>
<evidence type="ECO:0000256" key="7">
    <source>
        <dbReference type="ARBA" id="ARBA00023173"/>
    </source>
</evidence>
<gene>
    <name evidence="12" type="ORF">MNBD_NITROSPINAE05-106</name>
</gene>
<accession>A0A3B1CXT5</accession>
<protein>
    <submittedName>
        <fullName evidence="12">Chloride channel protein</fullName>
    </submittedName>
</protein>
<dbReference type="InterPro" id="IPR001807">
    <property type="entry name" value="ClC"/>
</dbReference>
<evidence type="ECO:0000313" key="12">
    <source>
        <dbReference type="EMBL" id="VAX28708.1"/>
    </source>
</evidence>